<protein>
    <recommendedName>
        <fullName evidence="1">DinB-like domain-containing protein</fullName>
    </recommendedName>
</protein>
<dbReference type="SUPFAM" id="SSF109854">
    <property type="entry name" value="DinB/YfiT-like putative metalloenzymes"/>
    <property type="match status" value="1"/>
</dbReference>
<dbReference type="AlphaFoldDB" id="A0A4D7JX36"/>
<dbReference type="InterPro" id="IPR024775">
    <property type="entry name" value="DinB-like"/>
</dbReference>
<organism evidence="2 3">
    <name type="scientific">Mangrovivirga cuniculi</name>
    <dbReference type="NCBI Taxonomy" id="2715131"/>
    <lineage>
        <taxon>Bacteria</taxon>
        <taxon>Pseudomonadati</taxon>
        <taxon>Bacteroidota</taxon>
        <taxon>Cytophagia</taxon>
        <taxon>Cytophagales</taxon>
        <taxon>Mangrovivirgaceae</taxon>
        <taxon>Mangrovivirga</taxon>
    </lineage>
</organism>
<dbReference type="KEGG" id="fpf:DCC35_06530"/>
<name>A0A4D7JX36_9BACT</name>
<accession>A0A4D7JX36</accession>
<dbReference type="OrthoDB" id="4295522at2"/>
<evidence type="ECO:0000313" key="3">
    <source>
        <dbReference type="Proteomes" id="UP000298616"/>
    </source>
</evidence>
<evidence type="ECO:0000313" key="2">
    <source>
        <dbReference type="EMBL" id="QCK17022.1"/>
    </source>
</evidence>
<keyword evidence="3" id="KW-1185">Reference proteome</keyword>
<dbReference type="EMBL" id="CP028923">
    <property type="protein sequence ID" value="QCK17022.1"/>
    <property type="molecule type" value="Genomic_DNA"/>
</dbReference>
<feature type="domain" description="DinB-like" evidence="1">
    <location>
        <begin position="73"/>
        <end position="206"/>
    </location>
</feature>
<evidence type="ECO:0000259" key="1">
    <source>
        <dbReference type="Pfam" id="PF12867"/>
    </source>
</evidence>
<dbReference type="Pfam" id="PF12867">
    <property type="entry name" value="DinB_2"/>
    <property type="match status" value="1"/>
</dbReference>
<sequence length="217" mass="25137">MINANNVTATILVNLTLYFNELSISSDTPRLKSVLKKFIQKKFTTIFNYISQTVKYMQDISINSTIVIHKNTRKHIKVFWDAIKPHDLAHIPDGFKNNILWNVAHCLVTHQLLIYQLSNSKMNIPEKFIEKYRKGTKPVNDEIKEEDVNIINNNLLSQSEKLAKDYALLSQKQFKEYETSYGVKLNSVEDAISFNNVHEALHLGIIMSQAKYFRETS</sequence>
<dbReference type="Proteomes" id="UP000298616">
    <property type="component" value="Chromosome"/>
</dbReference>
<dbReference type="InterPro" id="IPR034660">
    <property type="entry name" value="DinB/YfiT-like"/>
</dbReference>
<proteinExistence type="predicted"/>
<gene>
    <name evidence="2" type="ORF">DCC35_06530</name>
</gene>
<dbReference type="Gene3D" id="1.20.120.450">
    <property type="entry name" value="dinb family like domain"/>
    <property type="match status" value="1"/>
</dbReference>
<reference evidence="2 3" key="1">
    <citation type="submission" date="2018-04" db="EMBL/GenBank/DDBJ databases">
        <title>Complete genome uncultured novel isolate.</title>
        <authorList>
            <person name="Merlino G."/>
        </authorList>
    </citation>
    <scope>NUCLEOTIDE SEQUENCE [LARGE SCALE GENOMIC DNA]</scope>
    <source>
        <strain evidence="3">R1DC9</strain>
    </source>
</reference>